<gene>
    <name evidence="2" type="ORF">SPPG_01274</name>
</gene>
<dbReference type="AlphaFoldDB" id="A0A0L0HRS1"/>
<evidence type="ECO:0000313" key="3">
    <source>
        <dbReference type="Proteomes" id="UP000053201"/>
    </source>
</evidence>
<dbReference type="EMBL" id="KQ257451">
    <property type="protein sequence ID" value="KND03818.1"/>
    <property type="molecule type" value="Genomic_DNA"/>
</dbReference>
<accession>A0A0L0HRS1</accession>
<feature type="compositionally biased region" description="Basic and acidic residues" evidence="1">
    <location>
        <begin position="17"/>
        <end position="38"/>
    </location>
</feature>
<dbReference type="OrthoDB" id="2144121at2759"/>
<feature type="compositionally biased region" description="Basic and acidic residues" evidence="1">
    <location>
        <begin position="1"/>
        <end position="10"/>
    </location>
</feature>
<dbReference type="Proteomes" id="UP000053201">
    <property type="component" value="Unassembled WGS sequence"/>
</dbReference>
<dbReference type="InParanoid" id="A0A0L0HRS1"/>
<proteinExistence type="predicted"/>
<dbReference type="VEuPathDB" id="FungiDB:SPPG_01274"/>
<evidence type="ECO:0000313" key="2">
    <source>
        <dbReference type="EMBL" id="KND03818.1"/>
    </source>
</evidence>
<dbReference type="eggNOG" id="ENOG502SGDY">
    <property type="taxonomic scope" value="Eukaryota"/>
</dbReference>
<feature type="region of interest" description="Disordered" evidence="1">
    <location>
        <begin position="1"/>
        <end position="59"/>
    </location>
</feature>
<sequence>MAMAAPKDETYQSEPGVVKDDLYSELVEHGDEEFKPPEGEDQPAPGHKYNLRHAKPRGSYDEALDQESFESVDDQLSKGGTTDIDRRVASYVARSHDPRPPEDHLKSALKASEIYESVTGHPLEINEKGEVVTE</sequence>
<name>A0A0L0HRS1_SPIPD</name>
<dbReference type="GeneID" id="27684950"/>
<dbReference type="OMA" id="FRDSTYN"/>
<protein>
    <submittedName>
        <fullName evidence="2">Uncharacterized protein</fullName>
    </submittedName>
</protein>
<keyword evidence="3" id="KW-1185">Reference proteome</keyword>
<evidence type="ECO:0000256" key="1">
    <source>
        <dbReference type="SAM" id="MobiDB-lite"/>
    </source>
</evidence>
<dbReference type="RefSeq" id="XP_016611857.1">
    <property type="nucleotide sequence ID" value="XM_016749599.1"/>
</dbReference>
<reference evidence="2 3" key="1">
    <citation type="submission" date="2009-08" db="EMBL/GenBank/DDBJ databases">
        <title>The Genome Sequence of Spizellomyces punctatus strain DAOM BR117.</title>
        <authorList>
            <consortium name="The Broad Institute Genome Sequencing Platform"/>
            <person name="Russ C."/>
            <person name="Cuomo C."/>
            <person name="Shea T."/>
            <person name="Young S.K."/>
            <person name="Zeng Q."/>
            <person name="Koehrsen M."/>
            <person name="Haas B."/>
            <person name="Borodovsky M."/>
            <person name="Guigo R."/>
            <person name="Alvarado L."/>
            <person name="Berlin A."/>
            <person name="Bochicchio J."/>
            <person name="Borenstein D."/>
            <person name="Chapman S."/>
            <person name="Chen Z."/>
            <person name="Engels R."/>
            <person name="Freedman E."/>
            <person name="Gellesch M."/>
            <person name="Goldberg J."/>
            <person name="Griggs A."/>
            <person name="Gujja S."/>
            <person name="Heiman D."/>
            <person name="Hepburn T."/>
            <person name="Howarth C."/>
            <person name="Jen D."/>
            <person name="Larson L."/>
            <person name="Lewis B."/>
            <person name="Mehta T."/>
            <person name="Park D."/>
            <person name="Pearson M."/>
            <person name="Roberts A."/>
            <person name="Saif S."/>
            <person name="Shenoy N."/>
            <person name="Sisk P."/>
            <person name="Stolte C."/>
            <person name="Sykes S."/>
            <person name="Thomson T."/>
            <person name="Walk T."/>
            <person name="White J."/>
            <person name="Yandava C."/>
            <person name="Burger G."/>
            <person name="Gray M.W."/>
            <person name="Holland P.W.H."/>
            <person name="King N."/>
            <person name="Lang F.B.F."/>
            <person name="Roger A.J."/>
            <person name="Ruiz-Trillo I."/>
            <person name="Lander E."/>
            <person name="Nusbaum C."/>
        </authorList>
    </citation>
    <scope>NUCLEOTIDE SEQUENCE [LARGE SCALE GENOMIC DNA]</scope>
    <source>
        <strain evidence="2 3">DAOM BR117</strain>
    </source>
</reference>
<organism evidence="2 3">
    <name type="scientific">Spizellomyces punctatus (strain DAOM BR117)</name>
    <dbReference type="NCBI Taxonomy" id="645134"/>
    <lineage>
        <taxon>Eukaryota</taxon>
        <taxon>Fungi</taxon>
        <taxon>Fungi incertae sedis</taxon>
        <taxon>Chytridiomycota</taxon>
        <taxon>Chytridiomycota incertae sedis</taxon>
        <taxon>Chytridiomycetes</taxon>
        <taxon>Spizellomycetales</taxon>
        <taxon>Spizellomycetaceae</taxon>
        <taxon>Spizellomyces</taxon>
    </lineage>
</organism>